<dbReference type="Proteomes" id="UP000321570">
    <property type="component" value="Unassembled WGS sequence"/>
</dbReference>
<reference evidence="1 2" key="1">
    <citation type="submission" date="2019-07" db="EMBL/GenBank/DDBJ databases">
        <authorList>
            <person name="Jastrzebski P J."/>
            <person name="Paukszto L."/>
            <person name="Jastrzebski P J."/>
        </authorList>
    </citation>
    <scope>NUCLEOTIDE SEQUENCE [LARGE SCALE GENOMIC DNA]</scope>
    <source>
        <strain evidence="1 2">WMS-il1</strain>
    </source>
</reference>
<proteinExistence type="predicted"/>
<name>A0A564Z747_HYMDI</name>
<evidence type="ECO:0000313" key="2">
    <source>
        <dbReference type="Proteomes" id="UP000321570"/>
    </source>
</evidence>
<sequence length="63" mass="7506">RLIVVDRPRSLRFRREPSFKLAFFALNKPLLKITSRFEEGPHRRRDGRLLVFSSYRGSDWNSG</sequence>
<dbReference type="EMBL" id="CABIJS010000690">
    <property type="protein sequence ID" value="VUZ55280.1"/>
    <property type="molecule type" value="Genomic_DNA"/>
</dbReference>
<feature type="non-terminal residue" evidence="1">
    <location>
        <position position="1"/>
    </location>
</feature>
<gene>
    <name evidence="1" type="ORF">WMSIL1_LOCUS13178</name>
</gene>
<protein>
    <submittedName>
        <fullName evidence="1">Uncharacterized protein</fullName>
    </submittedName>
</protein>
<organism evidence="1 2">
    <name type="scientific">Hymenolepis diminuta</name>
    <name type="common">Rat tapeworm</name>
    <dbReference type="NCBI Taxonomy" id="6216"/>
    <lineage>
        <taxon>Eukaryota</taxon>
        <taxon>Metazoa</taxon>
        <taxon>Spiralia</taxon>
        <taxon>Lophotrochozoa</taxon>
        <taxon>Platyhelminthes</taxon>
        <taxon>Cestoda</taxon>
        <taxon>Eucestoda</taxon>
        <taxon>Cyclophyllidea</taxon>
        <taxon>Hymenolepididae</taxon>
        <taxon>Hymenolepis</taxon>
    </lineage>
</organism>
<keyword evidence="2" id="KW-1185">Reference proteome</keyword>
<evidence type="ECO:0000313" key="1">
    <source>
        <dbReference type="EMBL" id="VUZ55280.1"/>
    </source>
</evidence>
<accession>A0A564Z747</accession>
<dbReference type="AlphaFoldDB" id="A0A564Z747"/>